<dbReference type="AlphaFoldDB" id="A0A069QGA3"/>
<dbReference type="Proteomes" id="UP000027442">
    <property type="component" value="Unassembled WGS sequence"/>
</dbReference>
<dbReference type="eggNOG" id="COG2067">
    <property type="taxonomic scope" value="Bacteria"/>
</dbReference>
<evidence type="ECO:0000313" key="1">
    <source>
        <dbReference type="EMBL" id="KDR51825.1"/>
    </source>
</evidence>
<organism evidence="1 2">
    <name type="scientific">Hoylesella loescheii DSM 19665 = JCM 12249 = ATCC 15930</name>
    <dbReference type="NCBI Taxonomy" id="1122985"/>
    <lineage>
        <taxon>Bacteria</taxon>
        <taxon>Pseudomonadati</taxon>
        <taxon>Bacteroidota</taxon>
        <taxon>Bacteroidia</taxon>
        <taxon>Bacteroidales</taxon>
        <taxon>Prevotellaceae</taxon>
        <taxon>Hoylesella</taxon>
    </lineage>
</organism>
<name>A0A069QGA3_HOYLO</name>
<dbReference type="RefSeq" id="WP_018967823.1">
    <property type="nucleotide sequence ID" value="NZ_KB899217.1"/>
</dbReference>
<comment type="caution">
    <text evidence="1">The sequence shown here is derived from an EMBL/GenBank/DDBJ whole genome shotgun (WGS) entry which is preliminary data.</text>
</comment>
<protein>
    <recommendedName>
        <fullName evidence="3">Outer membrane protein beta-barrel domain-containing protein</fullName>
    </recommendedName>
</protein>
<evidence type="ECO:0008006" key="3">
    <source>
        <dbReference type="Google" id="ProtNLM"/>
    </source>
</evidence>
<sequence>MKKLLIFLILALGINLSAIARGLKEAAYLKYESTFRGLSLESTPNTGVNAQNADGSNLTYRTSKIERVANEQRQNASCDTTVSSFRSRRIDSGFKFFVESAYAAGTDDEPFSRWEIGGSAGYQLSPRFYLGAGANLIYLNSQKQVGLPVFVDFRVNVLNRAISPIAGIKTGWSFIGDLNGFYLNPYTGCRFGLNNKLALHVAVGYELQRASITYNDYTSPFIQTKYASLEAFKVQFGVEF</sequence>
<dbReference type="EMBL" id="JNGW01000090">
    <property type="protein sequence ID" value="KDR51825.1"/>
    <property type="molecule type" value="Genomic_DNA"/>
</dbReference>
<evidence type="ECO:0000313" key="2">
    <source>
        <dbReference type="Proteomes" id="UP000027442"/>
    </source>
</evidence>
<dbReference type="HOGENOM" id="CLU_100968_0_0_10"/>
<dbReference type="PATRIC" id="fig|1122985.7.peg.2184"/>
<accession>A0A069QGA3</accession>
<reference evidence="1 2" key="1">
    <citation type="submission" date="2013-08" db="EMBL/GenBank/DDBJ databases">
        <authorList>
            <person name="Weinstock G."/>
            <person name="Sodergren E."/>
            <person name="Wylie T."/>
            <person name="Fulton L."/>
            <person name="Fulton R."/>
            <person name="Fronick C."/>
            <person name="O'Laughlin M."/>
            <person name="Godfrey J."/>
            <person name="Miner T."/>
            <person name="Herter B."/>
            <person name="Appelbaum E."/>
            <person name="Cordes M."/>
            <person name="Lek S."/>
            <person name="Wollam A."/>
            <person name="Pepin K.H."/>
            <person name="Palsikar V.B."/>
            <person name="Mitreva M."/>
            <person name="Wilson R.K."/>
        </authorList>
    </citation>
    <scope>NUCLEOTIDE SEQUENCE [LARGE SCALE GENOMIC DNA]</scope>
    <source>
        <strain evidence="1 2">ATCC 15930</strain>
    </source>
</reference>
<gene>
    <name evidence="1" type="ORF">HMPREF1991_02105</name>
</gene>
<proteinExistence type="predicted"/>
<keyword evidence="2" id="KW-1185">Reference proteome</keyword>